<evidence type="ECO:0000313" key="2">
    <source>
        <dbReference type="EMBL" id="AKZ58654.1"/>
    </source>
</evidence>
<accession>A0A0K2B053</accession>
<dbReference type="Proteomes" id="UP000061018">
    <property type="component" value="Chromosome"/>
</dbReference>
<dbReference type="PANTHER" id="PTHR46696:SF1">
    <property type="entry name" value="CYTOCHROME P450 YJIB-RELATED"/>
    <property type="match status" value="1"/>
</dbReference>
<protein>
    <submittedName>
        <fullName evidence="2">Glycosyltransferase auxiliary protein</fullName>
    </submittedName>
</protein>
<gene>
    <name evidence="2" type="primary">srm28</name>
    <name evidence="2" type="ORF">SAM23877_5609</name>
</gene>
<dbReference type="InterPro" id="IPR030958">
    <property type="entry name" value="P450-rel_GT_act"/>
</dbReference>
<dbReference type="EMBL" id="CP012382">
    <property type="protein sequence ID" value="AKZ58654.1"/>
    <property type="molecule type" value="Genomic_DNA"/>
</dbReference>
<dbReference type="CDD" id="cd11036">
    <property type="entry name" value="AknT-like"/>
    <property type="match status" value="1"/>
</dbReference>
<evidence type="ECO:0000256" key="1">
    <source>
        <dbReference type="ARBA" id="ARBA00010617"/>
    </source>
</evidence>
<dbReference type="NCBIfam" id="TIGR04515">
    <property type="entry name" value="P450_rel_GT_act"/>
    <property type="match status" value="1"/>
</dbReference>
<dbReference type="STRING" id="1889.SAM40697_5102"/>
<dbReference type="KEGG" id="samb:SAM23877_5609"/>
<evidence type="ECO:0000313" key="3">
    <source>
        <dbReference type="Proteomes" id="UP000061018"/>
    </source>
</evidence>
<sequence length="412" mass="43847">MTDAITTELADRELGRRLHRIRGVHWYFGNHGDPYALILRGQTDDPSVYEERVREGGPLFRSRTGTWVTADPEVAAAVLGDSRFGALDRAGRRPEEYLQPSPATYLGLDRAAYARLRRVAEPVLGADAAAAWRRLGEDVGRRLLAGRGSGLDLTADFARRLPALVLAAWLGVPGERCDEWEESLRAAGPLLDGLLCPQTLAATRAADSAAEGLRALLDEVVAARPGGSGEGAVARMVGAGAAPDDAVAAAVCLALSAVEPTTTLVCEAVRLLLDRPEWWRRLCDSPALAPAAVRHTLRHAPPVRLESRVAHEDVTVADRPLPAGSHVVVLVGAARRAGAPAAEPADLAGAPAAELPDDLWFALSGEFVGRAAETALGVLAEAAPGLRRDGDIVRWRRSPVLGRYARFPVAYS</sequence>
<comment type="similarity">
    <text evidence="1">Belongs to the cytochrome P450 family.</text>
</comment>
<dbReference type="GO" id="GO:0016740">
    <property type="term" value="F:transferase activity"/>
    <property type="evidence" value="ECO:0007669"/>
    <property type="project" value="UniProtKB-KW"/>
</dbReference>
<dbReference type="AlphaFoldDB" id="A0A0K2B053"/>
<dbReference type="RefSeq" id="WP_053138450.1">
    <property type="nucleotide sequence ID" value="NZ_CP012382.1"/>
</dbReference>
<keyword evidence="2" id="KW-0808">Transferase</keyword>
<dbReference type="InterPro" id="IPR002397">
    <property type="entry name" value="Cyt_P450_B"/>
</dbReference>
<dbReference type="GO" id="GO:0004497">
    <property type="term" value="F:monooxygenase activity"/>
    <property type="evidence" value="ECO:0007669"/>
    <property type="project" value="InterPro"/>
</dbReference>
<dbReference type="Gene3D" id="1.10.630.10">
    <property type="entry name" value="Cytochrome P450"/>
    <property type="match status" value="1"/>
</dbReference>
<dbReference type="InterPro" id="IPR036396">
    <property type="entry name" value="Cyt_P450_sf"/>
</dbReference>
<dbReference type="PANTHER" id="PTHR46696">
    <property type="entry name" value="P450, PUTATIVE (EUROFUNG)-RELATED"/>
    <property type="match status" value="1"/>
</dbReference>
<dbReference type="PRINTS" id="PR00359">
    <property type="entry name" value="BP450"/>
</dbReference>
<reference evidence="3" key="1">
    <citation type="journal article" date="2015" name="J. Biotechnol.">
        <title>Complete genome sequence of Streptomyces ambofaciens ATCC 23877, the spiramycin producer.</title>
        <authorList>
            <person name="Thibessard A."/>
            <person name="Haas D."/>
            <person name="Gerbaud C."/>
            <person name="Aigle B."/>
            <person name="Lautru S."/>
            <person name="Pernodet J.L."/>
            <person name="Leblond P."/>
        </authorList>
    </citation>
    <scope>NUCLEOTIDE SEQUENCE [LARGE SCALE GENOMIC DNA]</scope>
    <source>
        <strain evidence="3">ATCC 23877 / 3486 / DSM 40053 / JCM 4204 / NBRC 12836 / NRRL B-2516</strain>
    </source>
</reference>
<name>A0A0K2B053_STRA7</name>
<proteinExistence type="inferred from homology"/>
<dbReference type="SUPFAM" id="SSF48264">
    <property type="entry name" value="Cytochrome P450"/>
    <property type="match status" value="1"/>
</dbReference>
<organism evidence="2 3">
    <name type="scientific">Streptomyces ambofaciens (strain ATCC 23877 / 3486 / DSM 40053 / JCM 4204 / NBRC 12836 / NRRL B-2516)</name>
    <dbReference type="NCBI Taxonomy" id="278992"/>
    <lineage>
        <taxon>Bacteria</taxon>
        <taxon>Bacillati</taxon>
        <taxon>Actinomycetota</taxon>
        <taxon>Actinomycetes</taxon>
        <taxon>Kitasatosporales</taxon>
        <taxon>Streptomycetaceae</taxon>
        <taxon>Streptomyces</taxon>
    </lineage>
</organism>
<dbReference type="GO" id="GO:0016705">
    <property type="term" value="F:oxidoreductase activity, acting on paired donors, with incorporation or reduction of molecular oxygen"/>
    <property type="evidence" value="ECO:0007669"/>
    <property type="project" value="InterPro"/>
</dbReference>